<gene>
    <name evidence="3" type="ORF">SAMN05421762_1025</name>
</gene>
<accession>A0A1I1JMV5</accession>
<keyword evidence="4" id="KW-1185">Reference proteome</keyword>
<name>A0A1I1JMV5_9RHOB</name>
<proteinExistence type="predicted"/>
<dbReference type="SUPFAM" id="SSF53300">
    <property type="entry name" value="vWA-like"/>
    <property type="match status" value="1"/>
</dbReference>
<dbReference type="STRING" id="517719.SAMN05421762_1025"/>
<reference evidence="3 4" key="1">
    <citation type="submission" date="2016-10" db="EMBL/GenBank/DDBJ databases">
        <authorList>
            <person name="de Groot N.N."/>
        </authorList>
    </citation>
    <scope>NUCLEOTIDE SEQUENCE [LARGE SCALE GENOMIC DNA]</scope>
    <source>
        <strain evidence="3 4">DSM 29619</strain>
    </source>
</reference>
<sequence>MFATKALPARLVTAFVAGLSLPAHALAAGCATDAMLVFDGSGSMIEYGFDYRQVTRIKEARQAVATALPQVEDFRRIGLLIYGPNTGDSCAGLDLRFAPRPQAAQPIISAVNDLNPGGLTPLAASVDVAAQALDHRREPGIIVVVTDGNETCGGLPCATADRLAAEARDLTIHVIGFRAIVDFWTWDNPEQEAHTGKGSVARCLADRTGGLYVSADTVDTLIEALQVTLGCPLYGDTTSPATRRRG</sequence>
<dbReference type="SMART" id="SM00327">
    <property type="entry name" value="VWA"/>
    <property type="match status" value="1"/>
</dbReference>
<dbReference type="InterPro" id="IPR036465">
    <property type="entry name" value="vWFA_dom_sf"/>
</dbReference>
<keyword evidence="1" id="KW-0732">Signal</keyword>
<evidence type="ECO:0000256" key="1">
    <source>
        <dbReference type="SAM" id="SignalP"/>
    </source>
</evidence>
<protein>
    <submittedName>
        <fullName evidence="3">Ca-activated chloride channel family protein</fullName>
    </submittedName>
</protein>
<dbReference type="Pfam" id="PF13519">
    <property type="entry name" value="VWA_2"/>
    <property type="match status" value="1"/>
</dbReference>
<evidence type="ECO:0000313" key="4">
    <source>
        <dbReference type="Proteomes" id="UP000231644"/>
    </source>
</evidence>
<dbReference type="PROSITE" id="PS51257">
    <property type="entry name" value="PROKAR_LIPOPROTEIN"/>
    <property type="match status" value="1"/>
</dbReference>
<dbReference type="AlphaFoldDB" id="A0A1I1JMV5"/>
<feature type="domain" description="VWFA" evidence="2">
    <location>
        <begin position="33"/>
        <end position="229"/>
    </location>
</feature>
<evidence type="ECO:0000259" key="2">
    <source>
        <dbReference type="PROSITE" id="PS50234"/>
    </source>
</evidence>
<feature type="chain" id="PRO_5014128699" evidence="1">
    <location>
        <begin position="26"/>
        <end position="246"/>
    </location>
</feature>
<feature type="signal peptide" evidence="1">
    <location>
        <begin position="1"/>
        <end position="25"/>
    </location>
</feature>
<dbReference type="Proteomes" id="UP000231644">
    <property type="component" value="Unassembled WGS sequence"/>
</dbReference>
<dbReference type="EMBL" id="FOLX01000001">
    <property type="protein sequence ID" value="SFC47243.1"/>
    <property type="molecule type" value="Genomic_DNA"/>
</dbReference>
<dbReference type="PROSITE" id="PS50234">
    <property type="entry name" value="VWFA"/>
    <property type="match status" value="1"/>
</dbReference>
<dbReference type="Gene3D" id="3.40.50.410">
    <property type="entry name" value="von Willebrand factor, type A domain"/>
    <property type="match status" value="1"/>
</dbReference>
<evidence type="ECO:0000313" key="3">
    <source>
        <dbReference type="EMBL" id="SFC47243.1"/>
    </source>
</evidence>
<dbReference type="InterPro" id="IPR002035">
    <property type="entry name" value="VWF_A"/>
</dbReference>
<organism evidence="3 4">
    <name type="scientific">Pseudooceanicola nitratireducens</name>
    <dbReference type="NCBI Taxonomy" id="517719"/>
    <lineage>
        <taxon>Bacteria</taxon>
        <taxon>Pseudomonadati</taxon>
        <taxon>Pseudomonadota</taxon>
        <taxon>Alphaproteobacteria</taxon>
        <taxon>Rhodobacterales</taxon>
        <taxon>Paracoccaceae</taxon>
        <taxon>Pseudooceanicola</taxon>
    </lineage>
</organism>
<dbReference type="RefSeq" id="WP_244525523.1">
    <property type="nucleotide sequence ID" value="NZ_FNZG01000003.1"/>
</dbReference>